<keyword evidence="1" id="KW-0479">Metal-binding</keyword>
<name>A0AAJ6YWC2_9HYME</name>
<evidence type="ECO:0000313" key="6">
    <source>
        <dbReference type="Proteomes" id="UP000695007"/>
    </source>
</evidence>
<dbReference type="KEGG" id="csol:105368279"/>
<keyword evidence="2 4" id="KW-0863">Zinc-finger</keyword>
<dbReference type="SMART" id="SM00154">
    <property type="entry name" value="ZnF_AN1"/>
    <property type="match status" value="2"/>
</dbReference>
<dbReference type="InterPro" id="IPR057358">
    <property type="entry name" value="UBL_ZFAND1-like"/>
</dbReference>
<dbReference type="Pfam" id="PF25327">
    <property type="entry name" value="UBL_ZFAND1"/>
    <property type="match status" value="1"/>
</dbReference>
<evidence type="ECO:0000313" key="7">
    <source>
        <dbReference type="RefSeq" id="XP_011505564.1"/>
    </source>
</evidence>
<dbReference type="Proteomes" id="UP000695007">
    <property type="component" value="Unplaced"/>
</dbReference>
<evidence type="ECO:0000256" key="1">
    <source>
        <dbReference type="ARBA" id="ARBA00022723"/>
    </source>
</evidence>
<dbReference type="InterPro" id="IPR000058">
    <property type="entry name" value="Znf_AN1"/>
</dbReference>
<dbReference type="Gene3D" id="4.10.1110.10">
    <property type="entry name" value="AN1-like Zinc finger"/>
    <property type="match status" value="2"/>
</dbReference>
<keyword evidence="3" id="KW-0862">Zinc</keyword>
<dbReference type="GO" id="GO:0005737">
    <property type="term" value="C:cytoplasm"/>
    <property type="evidence" value="ECO:0007669"/>
    <property type="project" value="TreeGrafter"/>
</dbReference>
<proteinExistence type="predicted"/>
<dbReference type="RefSeq" id="XP_011505564.1">
    <property type="nucleotide sequence ID" value="XM_011507262.1"/>
</dbReference>
<protein>
    <submittedName>
        <fullName evidence="7">AN1-type zinc finger protein 1-like isoform X1</fullName>
    </submittedName>
</protein>
<organism evidence="6 7">
    <name type="scientific">Ceratosolen solmsi marchali</name>
    <dbReference type="NCBI Taxonomy" id="326594"/>
    <lineage>
        <taxon>Eukaryota</taxon>
        <taxon>Metazoa</taxon>
        <taxon>Ecdysozoa</taxon>
        <taxon>Arthropoda</taxon>
        <taxon>Hexapoda</taxon>
        <taxon>Insecta</taxon>
        <taxon>Pterygota</taxon>
        <taxon>Neoptera</taxon>
        <taxon>Endopterygota</taxon>
        <taxon>Hymenoptera</taxon>
        <taxon>Apocrita</taxon>
        <taxon>Proctotrupomorpha</taxon>
        <taxon>Chalcidoidea</taxon>
        <taxon>Agaonidae</taxon>
        <taxon>Agaoninae</taxon>
        <taxon>Ceratosolen</taxon>
    </lineage>
</organism>
<keyword evidence="6" id="KW-1185">Reference proteome</keyword>
<dbReference type="AlphaFoldDB" id="A0AAJ6YWC2"/>
<dbReference type="PROSITE" id="PS51039">
    <property type="entry name" value="ZF_AN1"/>
    <property type="match status" value="1"/>
</dbReference>
<dbReference type="Pfam" id="PF01428">
    <property type="entry name" value="zf-AN1"/>
    <property type="match status" value="1"/>
</dbReference>
<evidence type="ECO:0000256" key="3">
    <source>
        <dbReference type="ARBA" id="ARBA00022833"/>
    </source>
</evidence>
<reference evidence="7" key="1">
    <citation type="submission" date="2025-08" db="UniProtKB">
        <authorList>
            <consortium name="RefSeq"/>
        </authorList>
    </citation>
    <scope>IDENTIFICATION</scope>
</reference>
<dbReference type="PANTHER" id="PTHR14677">
    <property type="entry name" value="ARSENITE INDUCUBLE RNA ASSOCIATED PROTEIN AIP-1-RELATED"/>
    <property type="match status" value="1"/>
</dbReference>
<gene>
    <name evidence="7" type="primary">LOC105368279</name>
</gene>
<dbReference type="SUPFAM" id="SSF118310">
    <property type="entry name" value="AN1-like Zinc finger"/>
    <property type="match status" value="2"/>
</dbReference>
<dbReference type="GeneID" id="105368279"/>
<dbReference type="GO" id="GO:0008270">
    <property type="term" value="F:zinc ion binding"/>
    <property type="evidence" value="ECO:0007669"/>
    <property type="project" value="UniProtKB-KW"/>
</dbReference>
<dbReference type="PANTHER" id="PTHR14677:SF20">
    <property type="entry name" value="ZINC FINGER AN1-TYPE CONTAINING 2A-RELATED"/>
    <property type="match status" value="1"/>
</dbReference>
<evidence type="ECO:0000256" key="4">
    <source>
        <dbReference type="PROSITE-ProRule" id="PRU00449"/>
    </source>
</evidence>
<sequence length="264" mass="30434">MEFPNIGSRCSAKDCRQLDFLPITCSYCSNIFCNEHFHVTSHSCLKFINNIATRTETSANFCCSQESCLERSPIEILCSKCNKHFCLPHRNHDCFEKNKETRIKELEKWKKPKRDFLEAKAAVDQEITSKLQNSRNSVMANKLQFMRLKGHSIGPDHISTTERCYFLVHPPIKIFNNSKGIFVSIHWSIGKVIDSMADLLQIPNNNNITNLTKLRLYHHLTGNIVTNKMDVTLSELLNTKILVNGQTIILEYSNDDKIDCFLYK</sequence>
<dbReference type="InterPro" id="IPR035896">
    <property type="entry name" value="AN1-like_Znf"/>
</dbReference>
<evidence type="ECO:0000256" key="2">
    <source>
        <dbReference type="ARBA" id="ARBA00022771"/>
    </source>
</evidence>
<feature type="domain" description="AN1-type" evidence="5">
    <location>
        <begin position="4"/>
        <end position="52"/>
    </location>
</feature>
<evidence type="ECO:0000259" key="5">
    <source>
        <dbReference type="PROSITE" id="PS51039"/>
    </source>
</evidence>
<accession>A0AAJ6YWC2</accession>